<dbReference type="AlphaFoldDB" id="T1AH27"/>
<reference evidence="1" key="2">
    <citation type="journal article" date="2014" name="ISME J.">
        <title>Microbial stratification in low pH oxic and suboxic macroscopic growths along an acid mine drainage.</title>
        <authorList>
            <person name="Mendez-Garcia C."/>
            <person name="Mesa V."/>
            <person name="Sprenger R.R."/>
            <person name="Richter M."/>
            <person name="Diez M.S."/>
            <person name="Solano J."/>
            <person name="Bargiela R."/>
            <person name="Golyshina O.V."/>
            <person name="Manteca A."/>
            <person name="Ramos J.L."/>
            <person name="Gallego J.R."/>
            <person name="Llorente I."/>
            <person name="Martins Dos Santos V.A."/>
            <person name="Jensen O.N."/>
            <person name="Pelaez A.I."/>
            <person name="Sanchez J."/>
            <person name="Ferrer M."/>
        </authorList>
    </citation>
    <scope>NUCLEOTIDE SEQUENCE</scope>
</reference>
<name>T1AH27_9ZZZZ</name>
<feature type="non-terminal residue" evidence="1">
    <location>
        <position position="44"/>
    </location>
</feature>
<organism evidence="1">
    <name type="scientific">mine drainage metagenome</name>
    <dbReference type="NCBI Taxonomy" id="410659"/>
    <lineage>
        <taxon>unclassified sequences</taxon>
        <taxon>metagenomes</taxon>
        <taxon>ecological metagenomes</taxon>
    </lineage>
</organism>
<protein>
    <submittedName>
        <fullName evidence="1">UDP-L-Ara4N formyltransferase/UDP-GlcA C-4'-decarboxylase</fullName>
    </submittedName>
</protein>
<gene>
    <name evidence="1" type="ORF">B2A_05229</name>
</gene>
<evidence type="ECO:0000313" key="1">
    <source>
        <dbReference type="EMBL" id="EQD56482.1"/>
    </source>
</evidence>
<comment type="caution">
    <text evidence="1">The sequence shown here is derived from an EMBL/GenBank/DDBJ whole genome shotgun (WGS) entry which is preliminary data.</text>
</comment>
<proteinExistence type="predicted"/>
<accession>T1AH27</accession>
<sequence>MTRAVVFAYQEVGVRGLAVLLDQGVEIPLVVTHPDEPGENRWFG</sequence>
<dbReference type="EMBL" id="AUZZ01003611">
    <property type="protein sequence ID" value="EQD56482.1"/>
    <property type="molecule type" value="Genomic_DNA"/>
</dbReference>
<keyword evidence="1" id="KW-0808">Transferase</keyword>
<reference evidence="1" key="1">
    <citation type="submission" date="2013-08" db="EMBL/GenBank/DDBJ databases">
        <authorList>
            <person name="Mendez C."/>
            <person name="Richter M."/>
            <person name="Ferrer M."/>
            <person name="Sanchez J."/>
        </authorList>
    </citation>
    <scope>NUCLEOTIDE SEQUENCE</scope>
</reference>
<dbReference type="GO" id="GO:0016740">
    <property type="term" value="F:transferase activity"/>
    <property type="evidence" value="ECO:0007669"/>
    <property type="project" value="UniProtKB-KW"/>
</dbReference>